<comment type="caution">
    <text evidence="8">Lacks conserved residue(s) required for the propagation of feature annotation.</text>
</comment>
<evidence type="ECO:0000256" key="6">
    <source>
        <dbReference type="ARBA" id="ARBA00022917"/>
    </source>
</evidence>
<keyword evidence="2 8" id="KW-0963">Cytoplasm</keyword>
<dbReference type="InterPro" id="IPR000924">
    <property type="entry name" value="Glu/Gln-tRNA-synth"/>
</dbReference>
<protein>
    <recommendedName>
        <fullName evidence="8">Glutamine--tRNA ligase</fullName>
        <ecNumber evidence="8">6.1.1.18</ecNumber>
    </recommendedName>
    <alternativeName>
        <fullName evidence="8">Glutaminyl-tRNA synthetase</fullName>
        <shortName evidence="8">GlnRS</shortName>
    </alternativeName>
</protein>
<comment type="subunit">
    <text evidence="8">Monomer.</text>
</comment>
<dbReference type="SUPFAM" id="SSF50715">
    <property type="entry name" value="Ribosomal protein L25-like"/>
    <property type="match status" value="1"/>
</dbReference>
<feature type="short sequence motif" description="'KMSKS' region" evidence="8">
    <location>
        <begin position="327"/>
        <end position="331"/>
    </location>
</feature>
<dbReference type="NCBIfam" id="NF011291">
    <property type="entry name" value="PRK14703.1"/>
    <property type="match status" value="1"/>
</dbReference>
<dbReference type="InterPro" id="IPR020059">
    <property type="entry name" value="Glu/Gln-tRNA-synth_Ib_codon-bd"/>
</dbReference>
<dbReference type="PRINTS" id="PR00987">
    <property type="entry name" value="TRNASYNTHGLU"/>
</dbReference>
<comment type="similarity">
    <text evidence="1 8 9">Belongs to the class-I aminoacyl-tRNA synthetase family.</text>
</comment>
<dbReference type="Proteomes" id="UP000487117">
    <property type="component" value="Unassembled WGS sequence"/>
</dbReference>
<dbReference type="InterPro" id="IPR022861">
    <property type="entry name" value="Gln_tRNA_ligase_bac"/>
</dbReference>
<dbReference type="InterPro" id="IPR004514">
    <property type="entry name" value="Gln-tRNA-synth"/>
</dbReference>
<dbReference type="AlphaFoldDB" id="A0A7V8FFR7"/>
<evidence type="ECO:0000256" key="4">
    <source>
        <dbReference type="ARBA" id="ARBA00022741"/>
    </source>
</evidence>
<evidence type="ECO:0000313" key="13">
    <source>
        <dbReference type="EMBL" id="KAF1014698.1"/>
    </source>
</evidence>
<dbReference type="GO" id="GO:0006425">
    <property type="term" value="P:glutaminyl-tRNA aminoacylation"/>
    <property type="evidence" value="ECO:0007669"/>
    <property type="project" value="UniProtKB-UniRule"/>
</dbReference>
<dbReference type="InterPro" id="IPR020061">
    <property type="entry name" value="Glu_tRNA_lig_a-bdl"/>
</dbReference>
<dbReference type="Gene3D" id="3.40.50.620">
    <property type="entry name" value="HUPs"/>
    <property type="match status" value="1"/>
</dbReference>
<dbReference type="InterPro" id="IPR020056">
    <property type="entry name" value="Rbsml_bL25/Gln-tRNA_synth_N"/>
</dbReference>
<gene>
    <name evidence="8 13" type="primary">glnS</name>
    <name evidence="13" type="ORF">GAK31_02185</name>
</gene>
<accession>A0A7V8FFR7</accession>
<dbReference type="SUPFAM" id="SSF52374">
    <property type="entry name" value="Nucleotidylyl transferase"/>
    <property type="match status" value="1"/>
</dbReference>
<keyword evidence="7 8" id="KW-0030">Aminoacyl-tRNA synthetase</keyword>
<keyword evidence="4 8" id="KW-0547">Nucleotide-binding</keyword>
<evidence type="ECO:0000256" key="3">
    <source>
        <dbReference type="ARBA" id="ARBA00022598"/>
    </source>
</evidence>
<name>A0A7V8FFR7_STEMA</name>
<evidence type="ECO:0000256" key="7">
    <source>
        <dbReference type="ARBA" id="ARBA00023146"/>
    </source>
</evidence>
<feature type="domain" description="tRNA synthetases class I (E and Q) anti-codon binding" evidence="12">
    <location>
        <begin position="516"/>
        <end position="591"/>
    </location>
</feature>
<dbReference type="Gene3D" id="2.40.240.10">
    <property type="entry name" value="Ribosomal Protein L25, Chain P"/>
    <property type="match status" value="2"/>
</dbReference>
<dbReference type="InterPro" id="IPR014729">
    <property type="entry name" value="Rossmann-like_a/b/a_fold"/>
</dbReference>
<dbReference type="InterPro" id="IPR011035">
    <property type="entry name" value="Ribosomal_bL25/Gln-tRNA_synth"/>
</dbReference>
<dbReference type="FunFam" id="3.90.800.10:FF:000001">
    <property type="entry name" value="Glutamine--tRNA ligase"/>
    <property type="match status" value="1"/>
</dbReference>
<proteinExistence type="inferred from homology"/>
<dbReference type="NCBIfam" id="TIGR00440">
    <property type="entry name" value="glnS"/>
    <property type="match status" value="1"/>
</dbReference>
<feature type="domain" description="Glutamyl/glutaminyl-tRNA synthetase class Ib catalytic" evidence="10">
    <location>
        <begin position="70"/>
        <end position="293"/>
    </location>
</feature>
<dbReference type="InterPro" id="IPR050132">
    <property type="entry name" value="Gln/Glu-tRNA_Ligase"/>
</dbReference>
<dbReference type="Pfam" id="PF00749">
    <property type="entry name" value="tRNA-synt_1c"/>
    <property type="match status" value="2"/>
</dbReference>
<dbReference type="Pfam" id="PF20974">
    <property type="entry name" value="tRNA-synt_1c_C2"/>
    <property type="match status" value="1"/>
</dbReference>
<comment type="caution">
    <text evidence="13">The sequence shown here is derived from an EMBL/GenBank/DDBJ whole genome shotgun (WGS) entry which is preliminary data.</text>
</comment>
<evidence type="ECO:0000256" key="9">
    <source>
        <dbReference type="RuleBase" id="RU363037"/>
    </source>
</evidence>
<feature type="binding site" evidence="8">
    <location>
        <begin position="320"/>
        <end position="321"/>
    </location>
    <ligand>
        <name>ATP</name>
        <dbReference type="ChEBI" id="CHEBI:30616"/>
    </ligand>
</feature>
<evidence type="ECO:0000259" key="10">
    <source>
        <dbReference type="Pfam" id="PF00749"/>
    </source>
</evidence>
<dbReference type="PANTHER" id="PTHR43097">
    <property type="entry name" value="GLUTAMINE-TRNA LIGASE"/>
    <property type="match status" value="1"/>
</dbReference>
<feature type="short sequence motif" description="'HIGH' region" evidence="8">
    <location>
        <begin position="76"/>
        <end position="86"/>
    </location>
</feature>
<evidence type="ECO:0000313" key="14">
    <source>
        <dbReference type="Proteomes" id="UP000487117"/>
    </source>
</evidence>
<organism evidence="13 14">
    <name type="scientific">Stenotrophomonas maltophilia</name>
    <name type="common">Pseudomonas maltophilia</name>
    <name type="synonym">Xanthomonas maltophilia</name>
    <dbReference type="NCBI Taxonomy" id="40324"/>
    <lineage>
        <taxon>Bacteria</taxon>
        <taxon>Pseudomonadati</taxon>
        <taxon>Pseudomonadota</taxon>
        <taxon>Gammaproteobacteria</taxon>
        <taxon>Lysobacterales</taxon>
        <taxon>Lysobacteraceae</taxon>
        <taxon>Stenotrophomonas</taxon>
        <taxon>Stenotrophomonas maltophilia group</taxon>
    </lineage>
</organism>
<comment type="subcellular location">
    <subcellularLocation>
        <location evidence="8">Cytoplasm</location>
    </subcellularLocation>
</comment>
<dbReference type="InterPro" id="IPR020058">
    <property type="entry name" value="Glu/Gln-tRNA-synth_Ib_cat-dom"/>
</dbReference>
<dbReference type="FunFam" id="1.10.1160.10:FF:000001">
    <property type="entry name" value="Glutamine--tRNA ligase"/>
    <property type="match status" value="1"/>
</dbReference>
<feature type="binding site" evidence="8">
    <location>
        <position position="253"/>
    </location>
    <ligand>
        <name>L-glutamine</name>
        <dbReference type="ChEBI" id="CHEBI:58359"/>
    </ligand>
</feature>
<keyword evidence="3 8" id="KW-0436">Ligase</keyword>
<evidence type="ECO:0000256" key="8">
    <source>
        <dbReference type="HAMAP-Rule" id="MF_00126"/>
    </source>
</evidence>
<evidence type="ECO:0000256" key="1">
    <source>
        <dbReference type="ARBA" id="ARBA00005594"/>
    </source>
</evidence>
<dbReference type="GO" id="GO:0005829">
    <property type="term" value="C:cytosol"/>
    <property type="evidence" value="ECO:0007669"/>
    <property type="project" value="TreeGrafter"/>
</dbReference>
<reference evidence="14" key="1">
    <citation type="journal article" date="2020" name="MBio">
        <title>Horizontal gene transfer to a defensive symbiont with a reduced genome amongst a multipartite beetle microbiome.</title>
        <authorList>
            <person name="Waterworth S.C."/>
            <person name="Florez L.V."/>
            <person name="Rees E.R."/>
            <person name="Hertweck C."/>
            <person name="Kaltenpoth M."/>
            <person name="Kwan J.C."/>
        </authorList>
    </citation>
    <scope>NUCLEOTIDE SEQUENCE [LARGE SCALE GENOMIC DNA]</scope>
</reference>
<dbReference type="EMBL" id="WNDS01000003">
    <property type="protein sequence ID" value="KAF1014698.1"/>
    <property type="molecule type" value="Genomic_DNA"/>
</dbReference>
<keyword evidence="6 8" id="KW-0648">Protein biosynthesis</keyword>
<dbReference type="HAMAP" id="MF_00126">
    <property type="entry name" value="Gln_tRNA_synth"/>
    <property type="match status" value="1"/>
</dbReference>
<dbReference type="GO" id="GO:0006424">
    <property type="term" value="P:glutamyl-tRNA aminoacylation"/>
    <property type="evidence" value="ECO:0007669"/>
    <property type="project" value="UniProtKB-UniRule"/>
</dbReference>
<feature type="binding site" evidence="8">
    <location>
        <position position="109"/>
    </location>
    <ligand>
        <name>L-glutamine</name>
        <dbReference type="ChEBI" id="CHEBI:58359"/>
    </ligand>
</feature>
<feature type="binding site" evidence="8">
    <location>
        <begin position="328"/>
        <end position="330"/>
    </location>
    <ligand>
        <name>ATP</name>
        <dbReference type="ChEBI" id="CHEBI:30616"/>
    </ligand>
</feature>
<dbReference type="Pfam" id="PF03950">
    <property type="entry name" value="tRNA-synt_1c_C"/>
    <property type="match status" value="1"/>
</dbReference>
<feature type="binding site" evidence="8">
    <location>
        <position position="272"/>
    </location>
    <ligand>
        <name>ATP</name>
        <dbReference type="ChEBI" id="CHEBI:30616"/>
    </ligand>
</feature>
<dbReference type="InterPro" id="IPR049437">
    <property type="entry name" value="tRNA-synt_1c_C2"/>
</dbReference>
<feature type="binding site" evidence="8">
    <location>
        <begin position="83"/>
        <end position="89"/>
    </location>
    <ligand>
        <name>ATP</name>
        <dbReference type="ChEBI" id="CHEBI:30616"/>
    </ligand>
</feature>
<dbReference type="Gene3D" id="3.90.800.10">
    <property type="entry name" value="Glutamyl-tRNA Synthetase, Domain 3"/>
    <property type="match status" value="1"/>
</dbReference>
<evidence type="ECO:0000256" key="2">
    <source>
        <dbReference type="ARBA" id="ARBA00022490"/>
    </source>
</evidence>
<dbReference type="EC" id="6.1.1.18" evidence="8"/>
<evidence type="ECO:0000256" key="5">
    <source>
        <dbReference type="ARBA" id="ARBA00022840"/>
    </source>
</evidence>
<keyword evidence="5 8" id="KW-0067">ATP-binding</keyword>
<dbReference type="Gene3D" id="1.10.1160.10">
    <property type="entry name" value="Glutamyl-trna Synthetase, Domain 2"/>
    <property type="match status" value="1"/>
</dbReference>
<dbReference type="PANTHER" id="PTHR43097:SF5">
    <property type="entry name" value="GLUTAMATE--TRNA LIGASE"/>
    <property type="match status" value="1"/>
</dbReference>
<comment type="catalytic activity">
    <reaction evidence="8">
        <text>tRNA(Gln) + L-glutamine + ATP = L-glutaminyl-tRNA(Gln) + AMP + diphosphate</text>
        <dbReference type="Rhea" id="RHEA:20121"/>
        <dbReference type="Rhea" id="RHEA-COMP:9662"/>
        <dbReference type="Rhea" id="RHEA-COMP:9681"/>
        <dbReference type="ChEBI" id="CHEBI:30616"/>
        <dbReference type="ChEBI" id="CHEBI:33019"/>
        <dbReference type="ChEBI" id="CHEBI:58359"/>
        <dbReference type="ChEBI" id="CHEBI:78442"/>
        <dbReference type="ChEBI" id="CHEBI:78521"/>
        <dbReference type="ChEBI" id="CHEBI:456215"/>
        <dbReference type="EC" id="6.1.1.18"/>
    </reaction>
</comment>
<feature type="binding site" evidence="8">
    <location>
        <begin position="77"/>
        <end position="79"/>
    </location>
    <ligand>
        <name>ATP</name>
        <dbReference type="ChEBI" id="CHEBI:30616"/>
    </ligand>
</feature>
<dbReference type="GO" id="GO:0005524">
    <property type="term" value="F:ATP binding"/>
    <property type="evidence" value="ECO:0007669"/>
    <property type="project" value="UniProtKB-UniRule"/>
</dbReference>
<evidence type="ECO:0000259" key="12">
    <source>
        <dbReference type="Pfam" id="PF20974"/>
    </source>
</evidence>
<feature type="domain" description="Glutamyl/glutaminyl-tRNA synthetase class Ib anti-codon binding" evidence="11">
    <location>
        <begin position="399"/>
        <end position="496"/>
    </location>
</feature>
<dbReference type="GO" id="GO:0004819">
    <property type="term" value="F:glutamine-tRNA ligase activity"/>
    <property type="evidence" value="ECO:0007669"/>
    <property type="project" value="UniProtKB-UniRule"/>
</dbReference>
<dbReference type="FunFam" id="3.40.50.620:FF:000037">
    <property type="entry name" value="Glutamine--tRNA ligase cytoplasmic"/>
    <property type="match status" value="1"/>
</dbReference>
<sequence length="614" mass="69477">MPGEPSAPQAPPGSPAAYALDWQSFCLSFSRLMSEHTPASPETSTDSPEKRNFVRQIVREDLASGKHQAIKTRFPPEPNGYLHIGHAKSICLNFGLAGEFSGVCNLRFDDTNPAKEDLEYVTAIQDDVRWLGFEWNELRHASDYFQVYYLAAEKLIEQGKAYVCDLSAEEVRAYRGTLTEPGRPSPWRDRSVEENLDLFRRMRAGEFPHGARTVRAKIDMASGNINLRDPALYRIKHVEHQNTGNAWPIYPMYNFAHALGDSIEGITHSLCTLEFEDHRPLYDWCVDNVDLPHDDALTAPLVERGLPREAAKPRQIEFSRLNINYTVMSKRKLMALVTEQLVDGWEDPRMPTLQGLRRRGYTPAAMRLFAERVGISKQNSLIDFSVLEGALREDLDSAAARRMAVVDPVKLVLTNLPDGHEEQLTFSNHPKDERFGSRQVPFAREVWIDREDFAEVPPKGWKRLVTGGEVRLRGAGIIRCDEVIKDADGTITELRGWLDPESRPGMEGANRKVKGTIHWVSAVHGVPAEIRLYDRLFSVPNPDDESEGKTYRDYLNPASRRTVTGYVEPAAASAAPEQSFQFERTGYFVADRRDHTEAKPVFNRSVTLRNTWSA</sequence>
<dbReference type="FunFam" id="2.40.240.10:FF:000020">
    <property type="entry name" value="Glutamine--tRNA ligase"/>
    <property type="match status" value="1"/>
</dbReference>
<evidence type="ECO:0000259" key="11">
    <source>
        <dbReference type="Pfam" id="PF03950"/>
    </source>
</evidence>
<feature type="domain" description="Glutamyl/glutaminyl-tRNA synthetase class Ib catalytic" evidence="10">
    <location>
        <begin position="312"/>
        <end position="381"/>
    </location>
</feature>